<comment type="subunit">
    <text evidence="2">Heterodimer of SbcC and SbcD.</text>
</comment>
<dbReference type="PANTHER" id="PTHR32114">
    <property type="entry name" value="ABC TRANSPORTER ABCH.3"/>
    <property type="match status" value="1"/>
</dbReference>
<dbReference type="PANTHER" id="PTHR32114:SF2">
    <property type="entry name" value="ABC TRANSPORTER ABCH.3"/>
    <property type="match status" value="1"/>
</dbReference>
<accession>A0A1V4FIV4</accession>
<dbReference type="AlphaFoldDB" id="A0A1V4FIV4"/>
<dbReference type="InterPro" id="IPR027417">
    <property type="entry name" value="P-loop_NTPase"/>
</dbReference>
<evidence type="ECO:0000313" key="6">
    <source>
        <dbReference type="Proteomes" id="UP000189795"/>
    </source>
</evidence>
<reference evidence="5 6" key="1">
    <citation type="submission" date="2017-03" db="EMBL/GenBank/DDBJ databases">
        <title>Antibiotic resistance of probiotic microorganisms.</title>
        <authorList>
            <person name="Sanudo A.I."/>
            <person name="Olivares M."/>
            <person name="Banuelos O."/>
        </authorList>
    </citation>
    <scope>NUCLEOTIDE SEQUENCE [LARGE SCALE GENOMIC DNA]</scope>
    <source>
        <strain evidence="5 6">CECT8605</strain>
    </source>
</reference>
<dbReference type="Proteomes" id="UP000189795">
    <property type="component" value="Unassembled WGS sequence"/>
</dbReference>
<dbReference type="Gene3D" id="3.40.50.300">
    <property type="entry name" value="P-loop containing nucleotide triphosphate hydrolases"/>
    <property type="match status" value="1"/>
</dbReference>
<dbReference type="RefSeq" id="WP_079376295.1">
    <property type="nucleotide sequence ID" value="NZ_MWVS01000123.1"/>
</dbReference>
<organism evidence="5 6">
    <name type="scientific">Limosilactobacillus reuteri</name>
    <name type="common">Lactobacillus reuteri</name>
    <dbReference type="NCBI Taxonomy" id="1598"/>
    <lineage>
        <taxon>Bacteria</taxon>
        <taxon>Bacillati</taxon>
        <taxon>Bacillota</taxon>
        <taxon>Bacilli</taxon>
        <taxon>Lactobacillales</taxon>
        <taxon>Lactobacillaceae</taxon>
        <taxon>Limosilactobacillus</taxon>
    </lineage>
</organism>
<keyword evidence="4" id="KW-0175">Coiled coil</keyword>
<evidence type="ECO:0000256" key="3">
    <source>
        <dbReference type="ARBA" id="ARBA00013368"/>
    </source>
</evidence>
<name>A0A1V4FIV4_LIMRT</name>
<evidence type="ECO:0000256" key="1">
    <source>
        <dbReference type="ARBA" id="ARBA00006930"/>
    </source>
</evidence>
<protein>
    <recommendedName>
        <fullName evidence="3">Nuclease SbcCD subunit C</fullName>
    </recommendedName>
</protein>
<evidence type="ECO:0000256" key="4">
    <source>
        <dbReference type="SAM" id="Coils"/>
    </source>
</evidence>
<dbReference type="EMBL" id="MWVS01000123">
    <property type="protein sequence ID" value="OPG87317.1"/>
    <property type="molecule type" value="Genomic_DNA"/>
</dbReference>
<evidence type="ECO:0000256" key="2">
    <source>
        <dbReference type="ARBA" id="ARBA00011322"/>
    </source>
</evidence>
<gene>
    <name evidence="5" type="ORF">B5D07_10395</name>
</gene>
<proteinExistence type="inferred from homology"/>
<comment type="caution">
    <text evidence="5">The sequence shown here is derived from an EMBL/GenBank/DDBJ whole genome shotgun (WGS) entry which is preliminary data.</text>
</comment>
<evidence type="ECO:0000313" key="5">
    <source>
        <dbReference type="EMBL" id="OPG87317.1"/>
    </source>
</evidence>
<comment type="similarity">
    <text evidence="1">Belongs to the SMC family. SbcC subfamily.</text>
</comment>
<sequence length="592" mass="67153">MGFYIKSVEATGPTVKRAVVSLTKGLNIVAGISNKGKTTILQFIEYAFGGLNDTSDISIDPSQTGYNLVKVTVNVDGKNVELTRNLQKSKSTINVSSQYSAIASGEYTTSSASTTKPFIGTMLMNLIGVSLDIKVPANSEYKGQRLTWNTLKPLWFLDEDRVSNTKSVLLPIRGQTAFLAGIIYLLNGEKFPTNKEYKAQERRTAVKDYIINQLANARRKQKKLTQSQENKEDLQAKISEIEENAKKIDEQIAEKVNQSKKIYSEMLKLNDQLSECQVALNRYETLKKQYISDIKRLSFIADGEKTFENLEVPFLCPVCNQPIPKDQVDESHIAAAKVELTKVVSLLKDLEQSVSSLKVQQHSLIDRYDTRKDQKDLIDDELAEQYYPSLKKIQNLEKQYRSQIEKQSQAELLDSMMDDWGAKIEEIDRESGPTEPFKPKDKLGDDFYEKMGKIIGDLLERSNYEGLKSIGFRKSTFDLEINGLPKTKNHGKGYRSYLNSIAVMALSKYINEYGKYKSDLLMIDTPLDGLEEGKERLPKGMQKGIFKLFMERGESNQTIIVENLDHLPDIDFEQDGVNVIRYDNNQGFLYLD</sequence>
<feature type="coiled-coil region" evidence="4">
    <location>
        <begin position="214"/>
        <end position="289"/>
    </location>
</feature>